<comment type="caution">
    <text evidence="5">The sequence shown here is derived from an EMBL/GenBank/DDBJ whole genome shotgun (WGS) entry which is preliminary data.</text>
</comment>
<feature type="compositionally biased region" description="Polar residues" evidence="2">
    <location>
        <begin position="296"/>
        <end position="305"/>
    </location>
</feature>
<dbReference type="PANTHER" id="PTHR45964">
    <property type="entry name" value="WSCD FAMILY MEMBER CG9164"/>
    <property type="match status" value="1"/>
</dbReference>
<dbReference type="SMART" id="SM00321">
    <property type="entry name" value="WSC"/>
    <property type="match status" value="2"/>
</dbReference>
<feature type="domain" description="WSC" evidence="4">
    <location>
        <begin position="37"/>
        <end position="128"/>
    </location>
</feature>
<sequence>MASIRFTSLVSAVLAFTPLAVRSHALPLQSKVTNLGEYKYQGCYTDSRDDRTLTGKAHYDESMSLKKCAAACTDYQWFGATFGSQCFCGTSLLNAAEKRPESECGMNCGGSKCQKCGDANRINVYWTGKETTATEPPLVGTFEYQSCWTDDKNARSLRGGKHQRSDLTVEVCAEICKDFRYFGLESSSECLCGNELGGEAAPEEQCSQLCPGNPEQWCGGSERINVYANTALPLFTTTTEAATTQSTTVTQPLEEESTTASEPQYTTVTLPSEDILDTTTTTEPEFTTVTLAPDESTPTPTSFTMTEGMITPTPAPTPTTTTICELTQSLLPVPATCWAAVPTGCSQMTRVQYPAVTQVASQCLGAFVVAATTPPAIADCFTDIKNRNFVGSSAYSCVASASVYCQATSVCVSSANPSAPASQPTNILGDYGGFENGVLWTPSTASGNAISVEVSSEIVRSGNFALKAVFDNSNGSSRNYVKTVSLLPGRTYEASWWWWSEKAGTHTVSRMMFNGGGTTFVKDAGTQAGPAGQWVKATHQFTAGASVGSVIFSVYGNKGADSNTFYVDDISIITVD</sequence>
<dbReference type="SUPFAM" id="SSF49785">
    <property type="entry name" value="Galactose-binding domain-like"/>
    <property type="match status" value="1"/>
</dbReference>
<accession>A0AAN7ABN3</accession>
<keyword evidence="3" id="KW-0732">Signal</keyword>
<evidence type="ECO:0000256" key="2">
    <source>
        <dbReference type="SAM" id="MobiDB-lite"/>
    </source>
</evidence>
<feature type="region of interest" description="Disordered" evidence="2">
    <location>
        <begin position="290"/>
        <end position="309"/>
    </location>
</feature>
<feature type="region of interest" description="Disordered" evidence="2">
    <location>
        <begin position="244"/>
        <end position="263"/>
    </location>
</feature>
<dbReference type="AlphaFoldDB" id="A0AAN7ABN3"/>
<organism evidence="5 6">
    <name type="scientific">Triangularia setosa</name>
    <dbReference type="NCBI Taxonomy" id="2587417"/>
    <lineage>
        <taxon>Eukaryota</taxon>
        <taxon>Fungi</taxon>
        <taxon>Dikarya</taxon>
        <taxon>Ascomycota</taxon>
        <taxon>Pezizomycotina</taxon>
        <taxon>Sordariomycetes</taxon>
        <taxon>Sordariomycetidae</taxon>
        <taxon>Sordariales</taxon>
        <taxon>Podosporaceae</taxon>
        <taxon>Triangularia</taxon>
    </lineage>
</organism>
<dbReference type="EMBL" id="MU866102">
    <property type="protein sequence ID" value="KAK4180190.1"/>
    <property type="molecule type" value="Genomic_DNA"/>
</dbReference>
<evidence type="ECO:0000259" key="4">
    <source>
        <dbReference type="PROSITE" id="PS51212"/>
    </source>
</evidence>
<gene>
    <name evidence="5" type="ORF">QBC36DRAFT_297775</name>
</gene>
<evidence type="ECO:0000256" key="1">
    <source>
        <dbReference type="ARBA" id="ARBA00022737"/>
    </source>
</evidence>
<dbReference type="InterPro" id="IPR008979">
    <property type="entry name" value="Galactose-bd-like_sf"/>
</dbReference>
<reference evidence="5" key="1">
    <citation type="journal article" date="2023" name="Mol. Phylogenet. Evol.">
        <title>Genome-scale phylogeny and comparative genomics of the fungal order Sordariales.</title>
        <authorList>
            <person name="Hensen N."/>
            <person name="Bonometti L."/>
            <person name="Westerberg I."/>
            <person name="Brannstrom I.O."/>
            <person name="Guillou S."/>
            <person name="Cros-Aarteil S."/>
            <person name="Calhoun S."/>
            <person name="Haridas S."/>
            <person name="Kuo A."/>
            <person name="Mondo S."/>
            <person name="Pangilinan J."/>
            <person name="Riley R."/>
            <person name="LaButti K."/>
            <person name="Andreopoulos B."/>
            <person name="Lipzen A."/>
            <person name="Chen C."/>
            <person name="Yan M."/>
            <person name="Daum C."/>
            <person name="Ng V."/>
            <person name="Clum A."/>
            <person name="Steindorff A."/>
            <person name="Ohm R.A."/>
            <person name="Martin F."/>
            <person name="Silar P."/>
            <person name="Natvig D.O."/>
            <person name="Lalanne C."/>
            <person name="Gautier V."/>
            <person name="Ament-Velasquez S.L."/>
            <person name="Kruys A."/>
            <person name="Hutchinson M.I."/>
            <person name="Powell A.J."/>
            <person name="Barry K."/>
            <person name="Miller A.N."/>
            <person name="Grigoriev I.V."/>
            <person name="Debuchy R."/>
            <person name="Gladieux P."/>
            <person name="Hiltunen Thoren M."/>
            <person name="Johannesson H."/>
        </authorList>
    </citation>
    <scope>NUCLEOTIDE SEQUENCE</scope>
    <source>
        <strain evidence="5">CBS 892.96</strain>
    </source>
</reference>
<evidence type="ECO:0000256" key="3">
    <source>
        <dbReference type="SAM" id="SignalP"/>
    </source>
</evidence>
<feature type="chain" id="PRO_5042948099" evidence="3">
    <location>
        <begin position="26"/>
        <end position="576"/>
    </location>
</feature>
<protein>
    <submittedName>
        <fullName evidence="5">WSC domain-containing protein</fullName>
    </submittedName>
</protein>
<feature type="signal peptide" evidence="3">
    <location>
        <begin position="1"/>
        <end position="25"/>
    </location>
</feature>
<dbReference type="PANTHER" id="PTHR45964:SF5">
    <property type="entry name" value="WSCD FAMILY MEMBER CG9164"/>
    <property type="match status" value="1"/>
</dbReference>
<proteinExistence type="predicted"/>
<dbReference type="Pfam" id="PF01822">
    <property type="entry name" value="WSC"/>
    <property type="match status" value="2"/>
</dbReference>
<name>A0AAN7ABN3_9PEZI</name>
<evidence type="ECO:0000313" key="6">
    <source>
        <dbReference type="Proteomes" id="UP001302321"/>
    </source>
</evidence>
<reference evidence="5" key="2">
    <citation type="submission" date="2023-05" db="EMBL/GenBank/DDBJ databases">
        <authorList>
            <consortium name="Lawrence Berkeley National Laboratory"/>
            <person name="Steindorff A."/>
            <person name="Hensen N."/>
            <person name="Bonometti L."/>
            <person name="Westerberg I."/>
            <person name="Brannstrom I.O."/>
            <person name="Guillou S."/>
            <person name="Cros-Aarteil S."/>
            <person name="Calhoun S."/>
            <person name="Haridas S."/>
            <person name="Kuo A."/>
            <person name="Mondo S."/>
            <person name="Pangilinan J."/>
            <person name="Riley R."/>
            <person name="Labutti K."/>
            <person name="Andreopoulos B."/>
            <person name="Lipzen A."/>
            <person name="Chen C."/>
            <person name="Yanf M."/>
            <person name="Daum C."/>
            <person name="Ng V."/>
            <person name="Clum A."/>
            <person name="Ohm R."/>
            <person name="Martin F."/>
            <person name="Silar P."/>
            <person name="Natvig D."/>
            <person name="Lalanne C."/>
            <person name="Gautier V."/>
            <person name="Ament-Velasquez S.L."/>
            <person name="Kruys A."/>
            <person name="Hutchinson M.I."/>
            <person name="Powell A.J."/>
            <person name="Barry K."/>
            <person name="Miller A.N."/>
            <person name="Grigoriev I.V."/>
            <person name="Debuchy R."/>
            <person name="Gladieux P."/>
            <person name="Thoren M.H."/>
            <person name="Johannesson H."/>
        </authorList>
    </citation>
    <scope>NUCLEOTIDE SEQUENCE</scope>
    <source>
        <strain evidence="5">CBS 892.96</strain>
    </source>
</reference>
<keyword evidence="1" id="KW-0677">Repeat</keyword>
<dbReference type="InterPro" id="IPR002889">
    <property type="entry name" value="WSC_carb-bd"/>
</dbReference>
<dbReference type="InterPro" id="IPR051589">
    <property type="entry name" value="Sialate-O-sulfotransferase"/>
</dbReference>
<dbReference type="PROSITE" id="PS51212">
    <property type="entry name" value="WSC"/>
    <property type="match status" value="2"/>
</dbReference>
<dbReference type="Proteomes" id="UP001302321">
    <property type="component" value="Unassembled WGS sequence"/>
</dbReference>
<evidence type="ECO:0000313" key="5">
    <source>
        <dbReference type="EMBL" id="KAK4180190.1"/>
    </source>
</evidence>
<keyword evidence="6" id="KW-1185">Reference proteome</keyword>
<feature type="domain" description="WSC" evidence="4">
    <location>
        <begin position="141"/>
        <end position="230"/>
    </location>
</feature>
<dbReference type="Gene3D" id="2.60.120.260">
    <property type="entry name" value="Galactose-binding domain-like"/>
    <property type="match status" value="1"/>
</dbReference>